<dbReference type="InterPro" id="IPR006935">
    <property type="entry name" value="Helicase/UvrB_N"/>
</dbReference>
<evidence type="ECO:0000256" key="1">
    <source>
        <dbReference type="ARBA" id="ARBA00004496"/>
    </source>
</evidence>
<evidence type="ECO:0000256" key="7">
    <source>
        <dbReference type="ARBA" id="ARBA00022840"/>
    </source>
</evidence>
<evidence type="ECO:0000256" key="8">
    <source>
        <dbReference type="ARBA" id="ARBA00022881"/>
    </source>
</evidence>
<evidence type="ECO:0000256" key="2">
    <source>
        <dbReference type="ARBA" id="ARBA00008533"/>
    </source>
</evidence>
<dbReference type="SUPFAM" id="SSF46600">
    <property type="entry name" value="C-terminal UvrC-binding domain of UvrB"/>
    <property type="match status" value="1"/>
</dbReference>
<dbReference type="PROSITE" id="PS51194">
    <property type="entry name" value="HELICASE_CTER"/>
    <property type="match status" value="1"/>
</dbReference>
<dbReference type="InterPro" id="IPR001650">
    <property type="entry name" value="Helicase_C-like"/>
</dbReference>
<dbReference type="InterPro" id="IPR001943">
    <property type="entry name" value="UVR_dom"/>
</dbReference>
<dbReference type="PROSITE" id="PS51192">
    <property type="entry name" value="HELICASE_ATP_BIND_1"/>
    <property type="match status" value="1"/>
</dbReference>
<dbReference type="InterPro" id="IPR014001">
    <property type="entry name" value="Helicase_ATP-bd"/>
</dbReference>
<protein>
    <recommendedName>
        <fullName evidence="12 13">UvrABC system protein B</fullName>
        <shortName evidence="13">Protein UvrB</shortName>
    </recommendedName>
    <alternativeName>
        <fullName evidence="13">Excinuclease ABC subunit B</fullName>
    </alternativeName>
</protein>
<dbReference type="InterPro" id="IPR027417">
    <property type="entry name" value="P-loop_NTPase"/>
</dbReference>
<dbReference type="HAMAP" id="MF_00204">
    <property type="entry name" value="UvrB"/>
    <property type="match status" value="1"/>
</dbReference>
<dbReference type="GO" id="GO:0003677">
    <property type="term" value="F:DNA binding"/>
    <property type="evidence" value="ECO:0007669"/>
    <property type="project" value="UniProtKB-UniRule"/>
</dbReference>
<dbReference type="PROSITE" id="PS50151">
    <property type="entry name" value="UVR"/>
    <property type="match status" value="1"/>
</dbReference>
<evidence type="ECO:0000256" key="6">
    <source>
        <dbReference type="ARBA" id="ARBA00022769"/>
    </source>
</evidence>
<evidence type="ECO:0000313" key="21">
    <source>
        <dbReference type="Proteomes" id="UP000621454"/>
    </source>
</evidence>
<dbReference type="GO" id="GO:0006289">
    <property type="term" value="P:nucleotide-excision repair"/>
    <property type="evidence" value="ECO:0007669"/>
    <property type="project" value="UniProtKB-UniRule"/>
</dbReference>
<feature type="region of interest" description="Disordered" evidence="16">
    <location>
        <begin position="629"/>
        <end position="654"/>
    </location>
</feature>
<evidence type="ECO:0000259" key="17">
    <source>
        <dbReference type="PROSITE" id="PS50151"/>
    </source>
</evidence>
<evidence type="ECO:0000256" key="11">
    <source>
        <dbReference type="ARBA" id="ARBA00026033"/>
    </source>
</evidence>
<evidence type="ECO:0000256" key="9">
    <source>
        <dbReference type="ARBA" id="ARBA00023204"/>
    </source>
</evidence>
<comment type="similarity">
    <text evidence="2 13 14">Belongs to the UvrB family.</text>
</comment>
<evidence type="ECO:0000313" key="20">
    <source>
        <dbReference type="EMBL" id="GGB42604.1"/>
    </source>
</evidence>
<evidence type="ECO:0000256" key="10">
    <source>
        <dbReference type="ARBA" id="ARBA00023236"/>
    </source>
</evidence>
<dbReference type="GO" id="GO:0009381">
    <property type="term" value="F:excinuclease ABC activity"/>
    <property type="evidence" value="ECO:0007669"/>
    <property type="project" value="UniProtKB-UniRule"/>
</dbReference>
<dbReference type="NCBIfam" id="NF003673">
    <property type="entry name" value="PRK05298.1"/>
    <property type="match status" value="1"/>
</dbReference>
<evidence type="ECO:0000256" key="16">
    <source>
        <dbReference type="SAM" id="MobiDB-lite"/>
    </source>
</evidence>
<proteinExistence type="inferred from homology"/>
<evidence type="ECO:0000256" key="13">
    <source>
        <dbReference type="HAMAP-Rule" id="MF_00204"/>
    </source>
</evidence>
<dbReference type="GO" id="GO:0009380">
    <property type="term" value="C:excinuclease repair complex"/>
    <property type="evidence" value="ECO:0007669"/>
    <property type="project" value="InterPro"/>
</dbReference>
<keyword evidence="6 13" id="KW-0228">DNA excision</keyword>
<reference evidence="20" key="1">
    <citation type="journal article" date="2014" name="Int. J. Syst. Evol. Microbiol.">
        <title>Complete genome sequence of Corynebacterium casei LMG S-19264T (=DSM 44701T), isolated from a smear-ripened cheese.</title>
        <authorList>
            <consortium name="US DOE Joint Genome Institute (JGI-PGF)"/>
            <person name="Walter F."/>
            <person name="Albersmeier A."/>
            <person name="Kalinowski J."/>
            <person name="Ruckert C."/>
        </authorList>
    </citation>
    <scope>NUCLEOTIDE SEQUENCE</scope>
    <source>
        <strain evidence="20">CGMCC 1.12827</strain>
    </source>
</reference>
<dbReference type="CDD" id="cd18790">
    <property type="entry name" value="SF2_C_UvrB"/>
    <property type="match status" value="1"/>
</dbReference>
<comment type="caution">
    <text evidence="20">The sequence shown here is derived from an EMBL/GenBank/DDBJ whole genome shotgun (WGS) entry which is preliminary data.</text>
</comment>
<dbReference type="GO" id="GO:0005737">
    <property type="term" value="C:cytoplasm"/>
    <property type="evidence" value="ECO:0007669"/>
    <property type="project" value="UniProtKB-SubCell"/>
</dbReference>
<dbReference type="GO" id="GO:0016887">
    <property type="term" value="F:ATP hydrolysis activity"/>
    <property type="evidence" value="ECO:0007669"/>
    <property type="project" value="InterPro"/>
</dbReference>
<dbReference type="GO" id="GO:0005524">
    <property type="term" value="F:ATP binding"/>
    <property type="evidence" value="ECO:0007669"/>
    <property type="project" value="UniProtKB-UniRule"/>
</dbReference>
<feature type="domain" description="Helicase C-terminal" evidence="19">
    <location>
        <begin position="453"/>
        <end position="619"/>
    </location>
</feature>
<dbReference type="CDD" id="cd17916">
    <property type="entry name" value="DEXHc_UvrB"/>
    <property type="match status" value="1"/>
</dbReference>
<evidence type="ECO:0000256" key="14">
    <source>
        <dbReference type="RuleBase" id="RU003587"/>
    </source>
</evidence>
<gene>
    <name evidence="13 20" type="primary">uvrB</name>
    <name evidence="20" type="ORF">GCM10011489_32630</name>
</gene>
<accession>A0A916TF52</accession>
<evidence type="ECO:0000256" key="15">
    <source>
        <dbReference type="SAM" id="Coils"/>
    </source>
</evidence>
<keyword evidence="4 13" id="KW-0547">Nucleotide-binding</keyword>
<dbReference type="InterPro" id="IPR041471">
    <property type="entry name" value="UvrB_inter"/>
</dbReference>
<dbReference type="FunFam" id="4.10.860.10:FF:000009">
    <property type="entry name" value="UvrABC system protein B"/>
    <property type="match status" value="1"/>
</dbReference>
<comment type="domain">
    <text evidence="13">The beta-hairpin motif is involved in DNA binding.</text>
</comment>
<dbReference type="InterPro" id="IPR024759">
    <property type="entry name" value="UvrB_YAD/RRR_dom"/>
</dbReference>
<feature type="short sequence motif" description="Beta-hairpin" evidence="13">
    <location>
        <begin position="115"/>
        <end position="138"/>
    </location>
</feature>
<reference evidence="20" key="2">
    <citation type="submission" date="2020-09" db="EMBL/GenBank/DDBJ databases">
        <authorList>
            <person name="Sun Q."/>
            <person name="Zhou Y."/>
        </authorList>
    </citation>
    <scope>NUCLEOTIDE SEQUENCE</scope>
    <source>
        <strain evidence="20">CGMCC 1.12827</strain>
    </source>
</reference>
<evidence type="ECO:0000256" key="4">
    <source>
        <dbReference type="ARBA" id="ARBA00022741"/>
    </source>
</evidence>
<keyword evidence="7 13" id="KW-0067">ATP-binding</keyword>
<dbReference type="Proteomes" id="UP000621454">
    <property type="component" value="Unassembled WGS sequence"/>
</dbReference>
<comment type="function">
    <text evidence="13">The UvrABC repair system catalyzes the recognition and processing of DNA lesions. A damage recognition complex composed of 2 UvrA and 2 UvrB subunits scans DNA for abnormalities. Upon binding of the UvrA(2)B(2) complex to a putative damaged site, the DNA wraps around one UvrB monomer. DNA wrap is dependent on ATP binding by UvrB and probably causes local melting of the DNA helix, facilitating insertion of UvrB beta-hairpin between the DNA strands. Then UvrB probes one DNA strand for the presence of a lesion. If a lesion is found the UvrA subunits dissociate and the UvrB-DNA preincision complex is formed. This complex is subsequently bound by UvrC and the second UvrB is released. If no lesion is found, the DNA wraps around the other UvrB subunit that will check the other stand for damage.</text>
</comment>
<sequence>MAFAAEHPVLAHSEFRPIGEVERTEAEFRVVSEHQPAGDQPAAIEALEHRLKDGEKDVVLMGATGTGKSATTAWLIERMQRPTLVMAPNKTLAAQLANELREMLPHNAVEYFVSYYDYYQPEAYIAQTDTYIEKDSSINDDVERLRHSATSSLLSRRDVVVVASVSCIYGLGTPQSYLDRSVQLEVGQEVDRDALLRLLVDVQYSRNDMSFTRGSFRVRGDTVEIIPSYEELAVRIEFFGDEVEALYYLHPLTGDVVREVDSLRIFPATHYVAGPDRMEKAMSSIEEELEQRLADLEGRGKLLEAQRLRMRTTYDLEMMRQVGFCSGIENYSRHIDGRGPGSAPATLIDYFPEDFLLVIDESHVTVPQIGGMYEGDMSRKRNLVEYGFRLPSAVDNRPLTWDEFVSRIGQTVYLSATPGAYELGQTGGEFVEQVIRPTGLVDPKVVVKPTKGQIDDLVHEIRERTDRDERTLVTTLTKKMAEDLTDYLLELGIRVRYLHSEVDTLRRVELLRQLRLGEYDVLVGINLLREGLDLPEVSLVAILDADKEGFLRSTTSLIQTIGRAARNVSGEVHMYADKITDSMSAAIEETERRREKQIAYNKERGVDPQPLRKKIADILDQVYREAEDEVEIGGSGRNSSRGRRAQGELSKSHSAGVIEKRDVSAMPRAELADLITQLTDQMMSAARDLQFELAGRLRDEIADLKKELRGMDAAGIK</sequence>
<feature type="coiled-coil region" evidence="15">
    <location>
        <begin position="279"/>
        <end position="306"/>
    </location>
</feature>
<dbReference type="SMART" id="SM00490">
    <property type="entry name" value="HELICc"/>
    <property type="match status" value="1"/>
</dbReference>
<keyword evidence="21" id="KW-1185">Reference proteome</keyword>
<dbReference type="SMART" id="SM00487">
    <property type="entry name" value="DEXDc"/>
    <property type="match status" value="1"/>
</dbReference>
<evidence type="ECO:0000256" key="12">
    <source>
        <dbReference type="ARBA" id="ARBA00029504"/>
    </source>
</evidence>
<dbReference type="Pfam" id="PF12344">
    <property type="entry name" value="UvrB"/>
    <property type="match status" value="1"/>
</dbReference>
<keyword evidence="15" id="KW-0175">Coiled coil</keyword>
<evidence type="ECO:0000256" key="3">
    <source>
        <dbReference type="ARBA" id="ARBA00022490"/>
    </source>
</evidence>
<dbReference type="PANTHER" id="PTHR24029">
    <property type="entry name" value="UVRABC SYSTEM PROTEIN B"/>
    <property type="match status" value="1"/>
</dbReference>
<feature type="binding site" evidence="13">
    <location>
        <begin position="62"/>
        <end position="69"/>
    </location>
    <ligand>
        <name>ATP</name>
        <dbReference type="ChEBI" id="CHEBI:30616"/>
    </ligand>
</feature>
<dbReference type="GO" id="GO:0009432">
    <property type="term" value="P:SOS response"/>
    <property type="evidence" value="ECO:0007669"/>
    <property type="project" value="UniProtKB-UniRule"/>
</dbReference>
<dbReference type="AlphaFoldDB" id="A0A916TF52"/>
<feature type="domain" description="UVR" evidence="17">
    <location>
        <begin position="672"/>
        <end position="707"/>
    </location>
</feature>
<evidence type="ECO:0000256" key="5">
    <source>
        <dbReference type="ARBA" id="ARBA00022763"/>
    </source>
</evidence>
<dbReference type="NCBIfam" id="TIGR00631">
    <property type="entry name" value="uvrb"/>
    <property type="match status" value="1"/>
</dbReference>
<dbReference type="Gene3D" id="3.40.50.300">
    <property type="entry name" value="P-loop containing nucleotide triphosphate hydrolases"/>
    <property type="match status" value="3"/>
</dbReference>
<feature type="domain" description="Helicase ATP-binding" evidence="18">
    <location>
        <begin position="49"/>
        <end position="184"/>
    </location>
</feature>
<comment type="subcellular location">
    <subcellularLocation>
        <location evidence="1 13 14">Cytoplasm</location>
    </subcellularLocation>
</comment>
<dbReference type="RefSeq" id="WP_188587763.1">
    <property type="nucleotide sequence ID" value="NZ_BMGC01000032.1"/>
</dbReference>
<organism evidence="20 21">
    <name type="scientific">Gordonia jinhuaensis</name>
    <dbReference type="NCBI Taxonomy" id="1517702"/>
    <lineage>
        <taxon>Bacteria</taxon>
        <taxon>Bacillati</taxon>
        <taxon>Actinomycetota</taxon>
        <taxon>Actinomycetes</taxon>
        <taxon>Mycobacteriales</taxon>
        <taxon>Gordoniaceae</taxon>
        <taxon>Gordonia</taxon>
    </lineage>
</organism>
<evidence type="ECO:0000259" key="19">
    <source>
        <dbReference type="PROSITE" id="PS51194"/>
    </source>
</evidence>
<dbReference type="Pfam" id="PF02151">
    <property type="entry name" value="UVR"/>
    <property type="match status" value="1"/>
</dbReference>
<dbReference type="SUPFAM" id="SSF52540">
    <property type="entry name" value="P-loop containing nucleoside triphosphate hydrolases"/>
    <property type="match status" value="2"/>
</dbReference>
<keyword evidence="9 13" id="KW-0234">DNA repair</keyword>
<dbReference type="Pfam" id="PF04851">
    <property type="entry name" value="ResIII"/>
    <property type="match status" value="1"/>
</dbReference>
<dbReference type="InterPro" id="IPR036876">
    <property type="entry name" value="UVR_dom_sf"/>
</dbReference>
<dbReference type="Pfam" id="PF00271">
    <property type="entry name" value="Helicase_C"/>
    <property type="match status" value="1"/>
</dbReference>
<dbReference type="InterPro" id="IPR004807">
    <property type="entry name" value="UvrB"/>
</dbReference>
<dbReference type="Pfam" id="PF17757">
    <property type="entry name" value="UvrB_inter"/>
    <property type="match status" value="1"/>
</dbReference>
<comment type="subunit">
    <text evidence="11 13 14">Forms a heterotetramer with UvrA during the search for lesions. Interacts with UvrC in an incision complex.</text>
</comment>
<keyword evidence="3 13" id="KW-0963">Cytoplasm</keyword>
<keyword evidence="5 13" id="KW-0227">DNA damage</keyword>
<dbReference type="PANTHER" id="PTHR24029:SF0">
    <property type="entry name" value="UVRABC SYSTEM PROTEIN B"/>
    <property type="match status" value="1"/>
</dbReference>
<dbReference type="FunFam" id="3.40.50.300:FF:000477">
    <property type="entry name" value="UvrABC system protein B"/>
    <property type="match status" value="1"/>
</dbReference>
<keyword evidence="8 13" id="KW-0267">Excision nuclease</keyword>
<name>A0A916TF52_9ACTN</name>
<dbReference type="FunFam" id="3.40.50.300:FF:000401">
    <property type="entry name" value="UvrABC system protein B"/>
    <property type="match status" value="1"/>
</dbReference>
<keyword evidence="10 13" id="KW-0742">SOS response</keyword>
<dbReference type="EMBL" id="BMGC01000032">
    <property type="protein sequence ID" value="GGB42604.1"/>
    <property type="molecule type" value="Genomic_DNA"/>
</dbReference>
<evidence type="ECO:0000259" key="18">
    <source>
        <dbReference type="PROSITE" id="PS51192"/>
    </source>
</evidence>
<dbReference type="Gene3D" id="4.10.860.10">
    <property type="entry name" value="UVR domain"/>
    <property type="match status" value="1"/>
</dbReference>